<reference evidence="3" key="1">
    <citation type="submission" date="2020-08" db="EMBL/GenBank/DDBJ databases">
        <title>Plant Genome Project.</title>
        <authorList>
            <person name="Zhang R.-G."/>
        </authorList>
    </citation>
    <scope>NUCLEOTIDE SEQUENCE</scope>
    <source>
        <strain evidence="3">WSP0</strain>
        <tissue evidence="3">Leaf</tissue>
    </source>
</reference>
<keyword evidence="2" id="KW-1133">Transmembrane helix</keyword>
<dbReference type="GO" id="GO:0016020">
    <property type="term" value="C:membrane"/>
    <property type="evidence" value="ECO:0007669"/>
    <property type="project" value="InterPro"/>
</dbReference>
<feature type="compositionally biased region" description="Basic and acidic residues" evidence="1">
    <location>
        <begin position="116"/>
        <end position="146"/>
    </location>
</feature>
<name>A0AAV6JJF6_9ERIC</name>
<protein>
    <submittedName>
        <fullName evidence="3">Uncharacterized protein</fullName>
    </submittedName>
</protein>
<dbReference type="AlphaFoldDB" id="A0AAV6JJF6"/>
<keyword evidence="2" id="KW-0812">Transmembrane</keyword>
<evidence type="ECO:0000313" key="4">
    <source>
        <dbReference type="Proteomes" id="UP000823749"/>
    </source>
</evidence>
<feature type="transmembrane region" description="Helical" evidence="2">
    <location>
        <begin position="298"/>
        <end position="319"/>
    </location>
</feature>
<dbReference type="EMBL" id="JACTNZ010000007">
    <property type="protein sequence ID" value="KAG5541321.1"/>
    <property type="molecule type" value="Genomic_DNA"/>
</dbReference>
<accession>A0AAV6JJF6</accession>
<dbReference type="PANTHER" id="PTHR10057:SF0">
    <property type="entry name" value="TRANSLOCATOR PROTEIN"/>
    <property type="match status" value="1"/>
</dbReference>
<keyword evidence="2" id="KW-0472">Membrane</keyword>
<organism evidence="3 4">
    <name type="scientific">Rhododendron griersonianum</name>
    <dbReference type="NCBI Taxonomy" id="479676"/>
    <lineage>
        <taxon>Eukaryota</taxon>
        <taxon>Viridiplantae</taxon>
        <taxon>Streptophyta</taxon>
        <taxon>Embryophyta</taxon>
        <taxon>Tracheophyta</taxon>
        <taxon>Spermatophyta</taxon>
        <taxon>Magnoliopsida</taxon>
        <taxon>eudicotyledons</taxon>
        <taxon>Gunneridae</taxon>
        <taxon>Pentapetalae</taxon>
        <taxon>asterids</taxon>
        <taxon>Ericales</taxon>
        <taxon>Ericaceae</taxon>
        <taxon>Ericoideae</taxon>
        <taxon>Rhodoreae</taxon>
        <taxon>Rhododendron</taxon>
    </lineage>
</organism>
<dbReference type="PANTHER" id="PTHR10057">
    <property type="entry name" value="PERIPHERAL-TYPE BENZODIAZEPINE RECEPTOR"/>
    <property type="match status" value="1"/>
</dbReference>
<feature type="transmembrane region" description="Helical" evidence="2">
    <location>
        <begin position="173"/>
        <end position="194"/>
    </location>
</feature>
<keyword evidence="4" id="KW-1185">Reference proteome</keyword>
<evidence type="ECO:0000256" key="1">
    <source>
        <dbReference type="SAM" id="MobiDB-lite"/>
    </source>
</evidence>
<feature type="region of interest" description="Disordered" evidence="1">
    <location>
        <begin position="108"/>
        <end position="154"/>
    </location>
</feature>
<feature type="transmembrane region" description="Helical" evidence="2">
    <location>
        <begin position="206"/>
        <end position="231"/>
    </location>
</feature>
<comment type="caution">
    <text evidence="3">The sequence shown here is derived from an EMBL/GenBank/DDBJ whole genome shotgun (WGS) entry which is preliminary data.</text>
</comment>
<dbReference type="Proteomes" id="UP000823749">
    <property type="component" value="Chromosome 7"/>
</dbReference>
<evidence type="ECO:0000313" key="3">
    <source>
        <dbReference type="EMBL" id="KAG5541321.1"/>
    </source>
</evidence>
<gene>
    <name evidence="3" type="ORF">RHGRI_021229</name>
</gene>
<sequence length="320" mass="35868">MRLLPRSVASPIPSLIFTLLNFVTGRTPRWFESWSDAAVDLRRRNSNSSSESPELYIDITRSEPLKWLEEMEKPSVAASGGYGVVGVGGGRGSGEFLESFHLSFPIPTTSIRNRSGRQDNADHTRRRQDNADHTHTINNNNDKDHNSDDEDEDDVEEISRAARWRAAIARCGFWTLALAVATPVSLHCIEIFYLRSPKSAASKPSWYPATILDVVSVLLSLLISLSFWFGWAEKGVIRRPKEVAVVYTLYLSLTLASDQIVFAHGAIKSGIAIDFARYLLGEQLSNMLKELNETASKVVMVSIFLWTYCAASMHLKLLFW</sequence>
<proteinExistence type="predicted"/>
<dbReference type="InterPro" id="IPR004307">
    <property type="entry name" value="TspO_MBR"/>
</dbReference>
<evidence type="ECO:0000256" key="2">
    <source>
        <dbReference type="SAM" id="Phobius"/>
    </source>
</evidence>